<feature type="domain" description="HTH marR-type" evidence="4">
    <location>
        <begin position="16"/>
        <end position="149"/>
    </location>
</feature>
<organism evidence="5 6">
    <name type="scientific">Paenibacillus solanacearum</name>
    <dbReference type="NCBI Taxonomy" id="2048548"/>
    <lineage>
        <taxon>Bacteria</taxon>
        <taxon>Bacillati</taxon>
        <taxon>Bacillota</taxon>
        <taxon>Bacilli</taxon>
        <taxon>Bacillales</taxon>
        <taxon>Paenibacillaceae</taxon>
        <taxon>Paenibacillus</taxon>
    </lineage>
</organism>
<dbReference type="InterPro" id="IPR023187">
    <property type="entry name" value="Tscrpt_reg_MarR-type_CS"/>
</dbReference>
<reference evidence="5" key="1">
    <citation type="submission" date="2021-06" db="EMBL/GenBank/DDBJ databases">
        <authorList>
            <person name="Criscuolo A."/>
        </authorList>
    </citation>
    <scope>NUCLEOTIDE SEQUENCE</scope>
    <source>
        <strain evidence="5">CIP111600</strain>
    </source>
</reference>
<evidence type="ECO:0000256" key="3">
    <source>
        <dbReference type="ARBA" id="ARBA00023163"/>
    </source>
</evidence>
<dbReference type="GO" id="GO:0003700">
    <property type="term" value="F:DNA-binding transcription factor activity"/>
    <property type="evidence" value="ECO:0007669"/>
    <property type="project" value="InterPro"/>
</dbReference>
<dbReference type="GO" id="GO:0006950">
    <property type="term" value="P:response to stress"/>
    <property type="evidence" value="ECO:0007669"/>
    <property type="project" value="TreeGrafter"/>
</dbReference>
<evidence type="ECO:0000259" key="4">
    <source>
        <dbReference type="PROSITE" id="PS50995"/>
    </source>
</evidence>
<dbReference type="GO" id="GO:0003677">
    <property type="term" value="F:DNA binding"/>
    <property type="evidence" value="ECO:0007669"/>
    <property type="project" value="UniProtKB-KW"/>
</dbReference>
<keyword evidence="1" id="KW-0805">Transcription regulation</keyword>
<dbReference type="Pfam" id="PF12802">
    <property type="entry name" value="MarR_2"/>
    <property type="match status" value="1"/>
</dbReference>
<evidence type="ECO:0000256" key="1">
    <source>
        <dbReference type="ARBA" id="ARBA00023015"/>
    </source>
</evidence>
<protein>
    <recommendedName>
        <fullName evidence="4">HTH marR-type domain-containing protein</fullName>
    </recommendedName>
</protein>
<proteinExistence type="predicted"/>
<gene>
    <name evidence="5" type="ORF">PAESOLCIP111_06290</name>
</gene>
<dbReference type="PANTHER" id="PTHR33164">
    <property type="entry name" value="TRANSCRIPTIONAL REGULATOR, MARR FAMILY"/>
    <property type="match status" value="1"/>
</dbReference>
<evidence type="ECO:0000313" key="5">
    <source>
        <dbReference type="EMBL" id="CAG7651311.1"/>
    </source>
</evidence>
<dbReference type="PANTHER" id="PTHR33164:SF43">
    <property type="entry name" value="HTH-TYPE TRANSCRIPTIONAL REPRESSOR YETL"/>
    <property type="match status" value="1"/>
</dbReference>
<dbReference type="InterPro" id="IPR039422">
    <property type="entry name" value="MarR/SlyA-like"/>
</dbReference>
<dbReference type="Proteomes" id="UP000693672">
    <property type="component" value="Unassembled WGS sequence"/>
</dbReference>
<keyword evidence="6" id="KW-1185">Reference proteome</keyword>
<accession>A0A916NYW3</accession>
<evidence type="ECO:0000256" key="2">
    <source>
        <dbReference type="ARBA" id="ARBA00023125"/>
    </source>
</evidence>
<keyword evidence="2" id="KW-0238">DNA-binding</keyword>
<comment type="caution">
    <text evidence="5">The sequence shown here is derived from an EMBL/GenBank/DDBJ whole genome shotgun (WGS) entry which is preliminary data.</text>
</comment>
<dbReference type="InterPro" id="IPR000835">
    <property type="entry name" value="HTH_MarR-typ"/>
</dbReference>
<dbReference type="AlphaFoldDB" id="A0A916NYW3"/>
<evidence type="ECO:0000313" key="6">
    <source>
        <dbReference type="Proteomes" id="UP000693672"/>
    </source>
</evidence>
<dbReference type="PROSITE" id="PS01117">
    <property type="entry name" value="HTH_MARR_1"/>
    <property type="match status" value="1"/>
</dbReference>
<dbReference type="EMBL" id="CAJVAS010000059">
    <property type="protein sequence ID" value="CAG7651311.1"/>
    <property type="molecule type" value="Genomic_DNA"/>
</dbReference>
<dbReference type="RefSeq" id="WP_218095949.1">
    <property type="nucleotide sequence ID" value="NZ_CAJVAS010000059.1"/>
</dbReference>
<sequence length="150" mass="17231">MQKEDLQQYVLDLPLHNQAFFALVETTARLVEVSEKYWQSQGLHGARIRILVEIMKEGGTILPSTLAQKIGVTKSNISLLLIPLEDEGLLRRHPHPSDGRKWVLSITSEGENLLRQYLPGNRQVIMEKMQVLNEQELNQLLVLLHKLRSF</sequence>
<name>A0A916NYW3_9BACL</name>
<dbReference type="SMART" id="SM00347">
    <property type="entry name" value="HTH_MARR"/>
    <property type="match status" value="1"/>
</dbReference>
<keyword evidence="3" id="KW-0804">Transcription</keyword>
<dbReference type="PROSITE" id="PS50995">
    <property type="entry name" value="HTH_MARR_2"/>
    <property type="match status" value="1"/>
</dbReference>